<feature type="domain" description="Aminoglycoside phosphotransferase" evidence="1">
    <location>
        <begin position="157"/>
        <end position="314"/>
    </location>
</feature>
<dbReference type="Pfam" id="PF01636">
    <property type="entry name" value="APH"/>
    <property type="match status" value="1"/>
</dbReference>
<gene>
    <name evidence="2" type="ORF">SAMN05216192_11052</name>
</gene>
<evidence type="ECO:0000259" key="1">
    <source>
        <dbReference type="Pfam" id="PF01636"/>
    </source>
</evidence>
<keyword evidence="2" id="KW-0808">Transferase</keyword>
<dbReference type="EMBL" id="FNDX01000010">
    <property type="protein sequence ID" value="SDI95603.1"/>
    <property type="molecule type" value="Genomic_DNA"/>
</dbReference>
<protein>
    <submittedName>
        <fullName evidence="2">Phosphotransferase enzyme family protein</fullName>
    </submittedName>
</protein>
<dbReference type="InterPro" id="IPR002575">
    <property type="entry name" value="Aminoglycoside_PTrfase"/>
</dbReference>
<accession>A0A1G8PT22</accession>
<dbReference type="Proteomes" id="UP000199050">
    <property type="component" value="Unassembled WGS sequence"/>
</dbReference>
<dbReference type="SUPFAM" id="SSF56112">
    <property type="entry name" value="Protein kinase-like (PK-like)"/>
    <property type="match status" value="1"/>
</dbReference>
<evidence type="ECO:0000313" key="3">
    <source>
        <dbReference type="Proteomes" id="UP000199050"/>
    </source>
</evidence>
<proteinExistence type="predicted"/>
<name>A0A1G8PT22_9BACL</name>
<dbReference type="InterPro" id="IPR011009">
    <property type="entry name" value="Kinase-like_dom_sf"/>
</dbReference>
<sequence>MFSEPFPAAKQQQNSSRSTSIEGLLFMAIFIKTLFNIIAERKETVYIFSRDYYTVRWPAIHDQECCLMNINVSCHLDPLALQEYIGQVFGSSYVVSGVSRMHGGAQKVVYKVDCTNGFSCVLYVWDLSMNFFQQEIVQNTINASSYGSGLFASSNSFLKEHSIRTPALYDLNNDRTDYTFDYALVEYIDGQKAEAYFSHPDPEVKEHVLQQVGTLVTAMHNIKRNTFGAPEQHRNVRQTGQCHLMLQDNAKLQLAYAVQYIDLINSNKEKLLDKLDELAARIGPRTEYGLIHDELGPDHLLVNERLEPYLIDIEGVRFFDIEHEHSFLEFRFGEYYRYLQNDTLDPDRMRFYRFHHHIALISAGLKLLHRGYPDQQFSRNLSRYHTELAMRYIE</sequence>
<reference evidence="3" key="1">
    <citation type="submission" date="2016-10" db="EMBL/GenBank/DDBJ databases">
        <authorList>
            <person name="Varghese N."/>
            <person name="Submissions S."/>
        </authorList>
    </citation>
    <scope>NUCLEOTIDE SEQUENCE [LARGE SCALE GENOMIC DNA]</scope>
    <source>
        <strain evidence="3">CGMCC 1.11012</strain>
    </source>
</reference>
<dbReference type="STRING" id="1174501.SAMN05216192_11052"/>
<organism evidence="2 3">
    <name type="scientific">Paenibacillus typhae</name>
    <dbReference type="NCBI Taxonomy" id="1174501"/>
    <lineage>
        <taxon>Bacteria</taxon>
        <taxon>Bacillati</taxon>
        <taxon>Bacillota</taxon>
        <taxon>Bacilli</taxon>
        <taxon>Bacillales</taxon>
        <taxon>Paenibacillaceae</taxon>
        <taxon>Paenibacillus</taxon>
    </lineage>
</organism>
<dbReference type="AlphaFoldDB" id="A0A1G8PT22"/>
<keyword evidence="3" id="KW-1185">Reference proteome</keyword>
<dbReference type="GO" id="GO:0016740">
    <property type="term" value="F:transferase activity"/>
    <property type="evidence" value="ECO:0007669"/>
    <property type="project" value="UniProtKB-KW"/>
</dbReference>
<evidence type="ECO:0000313" key="2">
    <source>
        <dbReference type="EMBL" id="SDI95603.1"/>
    </source>
</evidence>